<proteinExistence type="predicted"/>
<name>A0ABU5Q6A4_9BACT</name>
<evidence type="ECO:0000313" key="1">
    <source>
        <dbReference type="EMBL" id="MEA5138380.1"/>
    </source>
</evidence>
<dbReference type="EMBL" id="JAYFUM010000005">
    <property type="protein sequence ID" value="MEA5138380.1"/>
    <property type="molecule type" value="Genomic_DNA"/>
</dbReference>
<dbReference type="Proteomes" id="UP001302949">
    <property type="component" value="Unassembled WGS sequence"/>
</dbReference>
<dbReference type="PROSITE" id="PS51257">
    <property type="entry name" value="PROKAR_LIPOPROTEIN"/>
    <property type="match status" value="1"/>
</dbReference>
<comment type="caution">
    <text evidence="1">The sequence shown here is derived from an EMBL/GenBank/DDBJ whole genome shotgun (WGS) entry which is preliminary data.</text>
</comment>
<accession>A0ABU5Q6A4</accession>
<evidence type="ECO:0008006" key="3">
    <source>
        <dbReference type="Google" id="ProtNLM"/>
    </source>
</evidence>
<organism evidence="1 2">
    <name type="scientific">Arcicella rigui</name>
    <dbReference type="NCBI Taxonomy" id="797020"/>
    <lineage>
        <taxon>Bacteria</taxon>
        <taxon>Pseudomonadati</taxon>
        <taxon>Bacteroidota</taxon>
        <taxon>Cytophagia</taxon>
        <taxon>Cytophagales</taxon>
        <taxon>Flectobacillaceae</taxon>
        <taxon>Arcicella</taxon>
    </lineage>
</organism>
<keyword evidence="2" id="KW-1185">Reference proteome</keyword>
<dbReference type="RefSeq" id="WP_323295548.1">
    <property type="nucleotide sequence ID" value="NZ_JAYFUM010000005.1"/>
</dbReference>
<protein>
    <recommendedName>
        <fullName evidence="3">Lipoprotein</fullName>
    </recommendedName>
</protein>
<evidence type="ECO:0000313" key="2">
    <source>
        <dbReference type="Proteomes" id="UP001302949"/>
    </source>
</evidence>
<sequence>MRKILLIISTLTLASCQKNVYLTGSLMHQLQENELDLTRIQFYNDNPLYLEREVPSSDATIKSGKVVFKNGRYINRIGLEKNTPGLVQKEENGQLLIAFEKSSEESSLRFGPVAGERGEYFYQLVDTQGNANFSRIDYEGSKYLVIYKKPRVRIMLARSVFSNLRVKVRRMKGNKIKTQYRD</sequence>
<gene>
    <name evidence="1" type="ORF">VB248_04520</name>
</gene>
<reference evidence="1 2" key="1">
    <citation type="submission" date="2023-12" db="EMBL/GenBank/DDBJ databases">
        <title>Novel species of the genus Arcicella isolated from rivers.</title>
        <authorList>
            <person name="Lu H."/>
        </authorList>
    </citation>
    <scope>NUCLEOTIDE SEQUENCE [LARGE SCALE GENOMIC DNA]</scope>
    <source>
        <strain evidence="1 2">KCTC 23307</strain>
    </source>
</reference>